<dbReference type="Proteomes" id="UP000541535">
    <property type="component" value="Unassembled WGS sequence"/>
</dbReference>
<evidence type="ECO:0000313" key="3">
    <source>
        <dbReference type="Proteomes" id="UP000541535"/>
    </source>
</evidence>
<sequence>METSALQARLYQAFLRGYSEFPGHHAAAASARAPAGPSPAMVAGAALESRELRRSIDACQHALSQMAELPEAEREQLRSELRATLDHLVKVSEQLLTQLRAGGEAPAAADASASEDPSDLPPSPSTRGKKPPRRR</sequence>
<organism evidence="2 3">
    <name type="scientific">Pseudoduganella violacea</name>
    <dbReference type="NCBI Taxonomy" id="1715466"/>
    <lineage>
        <taxon>Bacteria</taxon>
        <taxon>Pseudomonadati</taxon>
        <taxon>Pseudomonadota</taxon>
        <taxon>Betaproteobacteria</taxon>
        <taxon>Burkholderiales</taxon>
        <taxon>Oxalobacteraceae</taxon>
        <taxon>Telluria group</taxon>
        <taxon>Pseudoduganella</taxon>
    </lineage>
</organism>
<gene>
    <name evidence="2" type="ORF">FHS03_004907</name>
</gene>
<accession>A0A7W5BGH3</accession>
<dbReference type="RefSeq" id="WP_183443507.1">
    <property type="nucleotide sequence ID" value="NZ_JACHXD010000020.1"/>
</dbReference>
<name>A0A7W5BGH3_9BURK</name>
<proteinExistence type="predicted"/>
<dbReference type="AlphaFoldDB" id="A0A7W5BGH3"/>
<evidence type="ECO:0000256" key="1">
    <source>
        <dbReference type="SAM" id="MobiDB-lite"/>
    </source>
</evidence>
<feature type="region of interest" description="Disordered" evidence="1">
    <location>
        <begin position="100"/>
        <end position="135"/>
    </location>
</feature>
<comment type="caution">
    <text evidence="2">The sequence shown here is derived from an EMBL/GenBank/DDBJ whole genome shotgun (WGS) entry which is preliminary data.</text>
</comment>
<protein>
    <submittedName>
        <fullName evidence="2">Uncharacterized protein</fullName>
    </submittedName>
</protein>
<evidence type="ECO:0000313" key="2">
    <source>
        <dbReference type="EMBL" id="MBB3121815.1"/>
    </source>
</evidence>
<dbReference type="EMBL" id="JACHXD010000020">
    <property type="protein sequence ID" value="MBB3121815.1"/>
    <property type="molecule type" value="Genomic_DNA"/>
</dbReference>
<reference evidence="2 3" key="1">
    <citation type="submission" date="2020-08" db="EMBL/GenBank/DDBJ databases">
        <title>Genomic Encyclopedia of Type Strains, Phase III (KMG-III): the genomes of soil and plant-associated and newly described type strains.</title>
        <authorList>
            <person name="Whitman W."/>
        </authorList>
    </citation>
    <scope>NUCLEOTIDE SEQUENCE [LARGE SCALE GENOMIC DNA]</scope>
    <source>
        <strain evidence="2 3">CECT 8897</strain>
    </source>
</reference>
<keyword evidence="3" id="KW-1185">Reference proteome</keyword>
<feature type="compositionally biased region" description="Low complexity" evidence="1">
    <location>
        <begin position="101"/>
        <end position="115"/>
    </location>
</feature>